<feature type="region of interest" description="Disordered" evidence="1">
    <location>
        <begin position="1"/>
        <end position="59"/>
    </location>
</feature>
<feature type="region of interest" description="Disordered" evidence="1">
    <location>
        <begin position="133"/>
        <end position="179"/>
    </location>
</feature>
<keyword evidence="3" id="KW-1185">Reference proteome</keyword>
<feature type="compositionally biased region" description="Basic and acidic residues" evidence="1">
    <location>
        <begin position="26"/>
        <end position="35"/>
    </location>
</feature>
<sequence length="286" mass="31447">MRRGEGEGAAGPVRLLFLGRPPPTRPQRERDESARRPSPGPAPPARAKRAPLPLRTSPRHVASRVLDIGCLAARGARGPDQTTRRTCADTITHLHQPAAPRRATATATASAAFPFPLSTRGTCAQMTAGAQARAARGRSDAGPRRRTRESTSTLLGRAHTRPRAGSPRVPGSCGWRHGSRRRAKLAGSARARQSRLRYATRGTHARVEINRTTPRWHFAGCGWRGSWATVKKPVCAARSLPAESIRTPRRCDQTLECVAPRDRMRFHLHFRPLVIVTIEASRLRRK</sequence>
<gene>
    <name evidence="2" type="ORF">CERSUDRAFT_93785</name>
</gene>
<accession>M2PP59</accession>
<dbReference type="EMBL" id="KB445795">
    <property type="protein sequence ID" value="EMD38254.1"/>
    <property type="molecule type" value="Genomic_DNA"/>
</dbReference>
<organism evidence="2 3">
    <name type="scientific">Ceriporiopsis subvermispora (strain B)</name>
    <name type="common">White-rot fungus</name>
    <name type="synonym">Gelatoporia subvermispora</name>
    <dbReference type="NCBI Taxonomy" id="914234"/>
    <lineage>
        <taxon>Eukaryota</taxon>
        <taxon>Fungi</taxon>
        <taxon>Dikarya</taxon>
        <taxon>Basidiomycota</taxon>
        <taxon>Agaricomycotina</taxon>
        <taxon>Agaricomycetes</taxon>
        <taxon>Polyporales</taxon>
        <taxon>Gelatoporiaceae</taxon>
        <taxon>Gelatoporia</taxon>
    </lineage>
</organism>
<dbReference type="HOGENOM" id="CLU_973183_0_0_1"/>
<proteinExistence type="predicted"/>
<evidence type="ECO:0000313" key="2">
    <source>
        <dbReference type="EMBL" id="EMD38254.1"/>
    </source>
</evidence>
<dbReference type="AlphaFoldDB" id="M2PP59"/>
<evidence type="ECO:0000256" key="1">
    <source>
        <dbReference type="SAM" id="MobiDB-lite"/>
    </source>
</evidence>
<name>M2PP59_CERS8</name>
<protein>
    <submittedName>
        <fullName evidence="2">Uncharacterized protein</fullName>
    </submittedName>
</protein>
<reference evidence="2 3" key="1">
    <citation type="journal article" date="2012" name="Proc. Natl. Acad. Sci. U.S.A.">
        <title>Comparative genomics of Ceriporiopsis subvermispora and Phanerochaete chrysosporium provide insight into selective ligninolysis.</title>
        <authorList>
            <person name="Fernandez-Fueyo E."/>
            <person name="Ruiz-Duenas F.J."/>
            <person name="Ferreira P."/>
            <person name="Floudas D."/>
            <person name="Hibbett D.S."/>
            <person name="Canessa P."/>
            <person name="Larrondo L.F."/>
            <person name="James T.Y."/>
            <person name="Seelenfreund D."/>
            <person name="Lobos S."/>
            <person name="Polanco R."/>
            <person name="Tello M."/>
            <person name="Honda Y."/>
            <person name="Watanabe T."/>
            <person name="Watanabe T."/>
            <person name="Ryu J.S."/>
            <person name="Kubicek C.P."/>
            <person name="Schmoll M."/>
            <person name="Gaskell J."/>
            <person name="Hammel K.E."/>
            <person name="St John F.J."/>
            <person name="Vanden Wymelenberg A."/>
            <person name="Sabat G."/>
            <person name="Splinter BonDurant S."/>
            <person name="Syed K."/>
            <person name="Yadav J.S."/>
            <person name="Doddapaneni H."/>
            <person name="Subramanian V."/>
            <person name="Lavin J.L."/>
            <person name="Oguiza J.A."/>
            <person name="Perez G."/>
            <person name="Pisabarro A.G."/>
            <person name="Ramirez L."/>
            <person name="Santoyo F."/>
            <person name="Master E."/>
            <person name="Coutinho P.M."/>
            <person name="Henrissat B."/>
            <person name="Lombard V."/>
            <person name="Magnuson J.K."/>
            <person name="Kuees U."/>
            <person name="Hori C."/>
            <person name="Igarashi K."/>
            <person name="Samejima M."/>
            <person name="Held B.W."/>
            <person name="Barry K.W."/>
            <person name="LaButti K.M."/>
            <person name="Lapidus A."/>
            <person name="Lindquist E.A."/>
            <person name="Lucas S.M."/>
            <person name="Riley R."/>
            <person name="Salamov A.A."/>
            <person name="Hoffmeister D."/>
            <person name="Schwenk D."/>
            <person name="Hadar Y."/>
            <person name="Yarden O."/>
            <person name="de Vries R.P."/>
            <person name="Wiebenga A."/>
            <person name="Stenlid J."/>
            <person name="Eastwood D."/>
            <person name="Grigoriev I.V."/>
            <person name="Berka R.M."/>
            <person name="Blanchette R.A."/>
            <person name="Kersten P."/>
            <person name="Martinez A.T."/>
            <person name="Vicuna R."/>
            <person name="Cullen D."/>
        </authorList>
    </citation>
    <scope>NUCLEOTIDE SEQUENCE [LARGE SCALE GENOMIC DNA]</scope>
    <source>
        <strain evidence="2 3">B</strain>
    </source>
</reference>
<evidence type="ECO:0000313" key="3">
    <source>
        <dbReference type="Proteomes" id="UP000016930"/>
    </source>
</evidence>
<dbReference type="Proteomes" id="UP000016930">
    <property type="component" value="Unassembled WGS sequence"/>
</dbReference>